<feature type="region of interest" description="Disordered" evidence="1">
    <location>
        <begin position="29"/>
        <end position="52"/>
    </location>
</feature>
<evidence type="ECO:0000313" key="2">
    <source>
        <dbReference type="EMBL" id="NGO08516.1"/>
    </source>
</evidence>
<dbReference type="AlphaFoldDB" id="A0A6G4V3D4"/>
<protein>
    <submittedName>
        <fullName evidence="2">Uncharacterized protein</fullName>
    </submittedName>
</protein>
<name>A0A6G4V3D4_9ACTN</name>
<sequence length="73" mass="7832">MLRRHATLAHIAAGFGSPDCLIVAAAAGSRGARQEEPTGDVPRAFQGQQADSSVPVEAVRFVRRLHHHDMTTT</sequence>
<reference evidence="2 3" key="1">
    <citation type="submission" date="2020-02" db="EMBL/GenBank/DDBJ databases">
        <title>Whole-genome analyses of novel actinobacteria.</title>
        <authorList>
            <person name="Sahin N."/>
            <person name="Gencbay T."/>
        </authorList>
    </citation>
    <scope>NUCLEOTIDE SEQUENCE [LARGE SCALE GENOMIC DNA]</scope>
    <source>
        <strain evidence="2 3">HC44</strain>
    </source>
</reference>
<organism evidence="2 3">
    <name type="scientific">Streptomyces scabichelini</name>
    <dbReference type="NCBI Taxonomy" id="2711217"/>
    <lineage>
        <taxon>Bacteria</taxon>
        <taxon>Bacillati</taxon>
        <taxon>Actinomycetota</taxon>
        <taxon>Actinomycetes</taxon>
        <taxon>Kitasatosporales</taxon>
        <taxon>Streptomycetaceae</taxon>
        <taxon>Streptomyces</taxon>
    </lineage>
</organism>
<dbReference type="RefSeq" id="WP_165258361.1">
    <property type="nucleotide sequence ID" value="NZ_JAAKZY010000032.1"/>
</dbReference>
<dbReference type="EMBL" id="JAAKZY010000032">
    <property type="protein sequence ID" value="NGO08516.1"/>
    <property type="molecule type" value="Genomic_DNA"/>
</dbReference>
<evidence type="ECO:0000256" key="1">
    <source>
        <dbReference type="SAM" id="MobiDB-lite"/>
    </source>
</evidence>
<evidence type="ECO:0000313" key="3">
    <source>
        <dbReference type="Proteomes" id="UP000472335"/>
    </source>
</evidence>
<dbReference type="Proteomes" id="UP000472335">
    <property type="component" value="Unassembled WGS sequence"/>
</dbReference>
<proteinExistence type="predicted"/>
<comment type="caution">
    <text evidence="2">The sequence shown here is derived from an EMBL/GenBank/DDBJ whole genome shotgun (WGS) entry which is preliminary data.</text>
</comment>
<gene>
    <name evidence="2" type="ORF">G5C60_13015</name>
</gene>
<accession>A0A6G4V3D4</accession>
<keyword evidence="3" id="KW-1185">Reference proteome</keyword>